<reference evidence="2 3" key="1">
    <citation type="submission" date="2021-12" db="EMBL/GenBank/DDBJ databases">
        <title>Genome sequencing of bacteria with rrn-lacking chromosome and rrn-plasmid.</title>
        <authorList>
            <person name="Anda M."/>
            <person name="Iwasaki W."/>
        </authorList>
    </citation>
    <scope>NUCLEOTIDE SEQUENCE [LARGE SCALE GENOMIC DNA]</scope>
    <source>
        <strain evidence="2 3">DSM 100852</strain>
    </source>
</reference>
<proteinExistence type="inferred from homology"/>
<keyword evidence="3" id="KW-1185">Reference proteome</keyword>
<dbReference type="InterPro" id="IPR005583">
    <property type="entry name" value="YaaA"/>
</dbReference>
<dbReference type="PANTHER" id="PTHR30283:SF4">
    <property type="entry name" value="PEROXIDE STRESS RESISTANCE PROTEIN YAAA"/>
    <property type="match status" value="1"/>
</dbReference>
<organism evidence="2 3">
    <name type="scientific">Fulvitalea axinellae</name>
    <dbReference type="NCBI Taxonomy" id="1182444"/>
    <lineage>
        <taxon>Bacteria</taxon>
        <taxon>Pseudomonadati</taxon>
        <taxon>Bacteroidota</taxon>
        <taxon>Cytophagia</taxon>
        <taxon>Cytophagales</taxon>
        <taxon>Persicobacteraceae</taxon>
        <taxon>Fulvitalea</taxon>
    </lineage>
</organism>
<dbReference type="HAMAP" id="MF_00652">
    <property type="entry name" value="UPF0246"/>
    <property type="match status" value="1"/>
</dbReference>
<dbReference type="AlphaFoldDB" id="A0AAU9CSA2"/>
<sequence length="255" mass="29091">MLAIISPSKGQNFDTSAQTQIHTTPDYLDRSQSLIEELLKLSEAQIGKLMAVSDKIAGLNYNRYRNFSTPFTTENAKPAMLAFTGDVYSGFQFDKFKDEDFEYAQQHLRIISGLYGLLRPMDLIQPYRLEMKTKLANPKGKDLYQFWGDLLAQKLEEAVLSQGDNVLVNLASNEYSKAVKLKGLKKLKVVTPVFKENKEGVYKVVALYAKKARGMMSDFIIREKISDLEGLKTFCEGKYLYNESLSTENEWVFTR</sequence>
<gene>
    <name evidence="2" type="ORF">FUAX_22740</name>
</gene>
<protein>
    <recommendedName>
        <fullName evidence="1">UPF0246 protein FUAX_22740</fullName>
    </recommendedName>
</protein>
<dbReference type="Pfam" id="PF03883">
    <property type="entry name" value="H2O2_YaaD"/>
    <property type="match status" value="1"/>
</dbReference>
<name>A0AAU9CSA2_9BACT</name>
<dbReference type="NCBIfam" id="NF002542">
    <property type="entry name" value="PRK02101.1-3"/>
    <property type="match status" value="1"/>
</dbReference>
<comment type="similarity">
    <text evidence="1">Belongs to the UPF0246 family.</text>
</comment>
<accession>A0AAU9CSA2</accession>
<dbReference type="GO" id="GO:0033194">
    <property type="term" value="P:response to hydroperoxide"/>
    <property type="evidence" value="ECO:0007669"/>
    <property type="project" value="TreeGrafter"/>
</dbReference>
<dbReference type="EMBL" id="AP025314">
    <property type="protein sequence ID" value="BDD09842.1"/>
    <property type="molecule type" value="Genomic_DNA"/>
</dbReference>
<evidence type="ECO:0000313" key="2">
    <source>
        <dbReference type="EMBL" id="BDD09842.1"/>
    </source>
</evidence>
<dbReference type="KEGG" id="fax:FUAX_22740"/>
<dbReference type="Proteomes" id="UP001348817">
    <property type="component" value="Chromosome"/>
</dbReference>
<dbReference type="PANTHER" id="PTHR30283">
    <property type="entry name" value="PEROXIDE STRESS RESPONSE PROTEIN YAAA"/>
    <property type="match status" value="1"/>
</dbReference>
<dbReference type="GO" id="GO:0005829">
    <property type="term" value="C:cytosol"/>
    <property type="evidence" value="ECO:0007669"/>
    <property type="project" value="TreeGrafter"/>
</dbReference>
<dbReference type="RefSeq" id="WP_338391430.1">
    <property type="nucleotide sequence ID" value="NZ_AP025314.1"/>
</dbReference>
<evidence type="ECO:0000313" key="3">
    <source>
        <dbReference type="Proteomes" id="UP001348817"/>
    </source>
</evidence>
<evidence type="ECO:0000256" key="1">
    <source>
        <dbReference type="HAMAP-Rule" id="MF_00652"/>
    </source>
</evidence>